<proteinExistence type="predicted"/>
<evidence type="ECO:0000313" key="1">
    <source>
        <dbReference type="EMBL" id="KYM87819.1"/>
    </source>
</evidence>
<name>A0A195BNL6_9HYME</name>
<organism evidence="1 2">
    <name type="scientific">Atta colombica</name>
    <dbReference type="NCBI Taxonomy" id="520822"/>
    <lineage>
        <taxon>Eukaryota</taxon>
        <taxon>Metazoa</taxon>
        <taxon>Ecdysozoa</taxon>
        <taxon>Arthropoda</taxon>
        <taxon>Hexapoda</taxon>
        <taxon>Insecta</taxon>
        <taxon>Pterygota</taxon>
        <taxon>Neoptera</taxon>
        <taxon>Endopterygota</taxon>
        <taxon>Hymenoptera</taxon>
        <taxon>Apocrita</taxon>
        <taxon>Aculeata</taxon>
        <taxon>Formicoidea</taxon>
        <taxon>Formicidae</taxon>
        <taxon>Myrmicinae</taxon>
        <taxon>Atta</taxon>
    </lineage>
</organism>
<accession>A0A195BNL6</accession>
<sequence length="88" mass="9468">MSLVKVEFAKLGLFLTLGNITPRFLLFGLAVLEDVVIGLFEGEATDDIDVVVDKDGEVVGSVDVGISVTKSSATLTYLGIKYKTLFRV</sequence>
<gene>
    <name evidence="1" type="ORF">ALC53_03254</name>
</gene>
<keyword evidence="2" id="KW-1185">Reference proteome</keyword>
<dbReference type="AlphaFoldDB" id="A0A195BNL6"/>
<protein>
    <submittedName>
        <fullName evidence="1">Uncharacterized protein</fullName>
    </submittedName>
</protein>
<evidence type="ECO:0000313" key="2">
    <source>
        <dbReference type="Proteomes" id="UP000078540"/>
    </source>
</evidence>
<dbReference type="Proteomes" id="UP000078540">
    <property type="component" value="Unassembled WGS sequence"/>
</dbReference>
<dbReference type="EMBL" id="KQ976428">
    <property type="protein sequence ID" value="KYM87819.1"/>
    <property type="molecule type" value="Genomic_DNA"/>
</dbReference>
<reference evidence="1 2" key="1">
    <citation type="submission" date="2015-09" db="EMBL/GenBank/DDBJ databases">
        <title>Atta colombica WGS genome.</title>
        <authorList>
            <person name="Nygaard S."/>
            <person name="Hu H."/>
            <person name="Boomsma J."/>
            <person name="Zhang G."/>
        </authorList>
    </citation>
    <scope>NUCLEOTIDE SEQUENCE [LARGE SCALE GENOMIC DNA]</scope>
    <source>
        <strain evidence="1">Treedump-2</strain>
        <tissue evidence="1">Whole body</tissue>
    </source>
</reference>